<sequence length="366" mass="41381">MTAFGLDAPAESIRAVAARTTEHHGFLLPPPKPGKWEPEYNGRGQYKVPDPEGSGKTKAYTRTTTMTKTLEDTTHVVKWEKRRLIEGILSYGEKTPELFEALDQLFADEDANKTAINKRMEDLEVAGGRWLAAEFGTAVHAWAEEVDCGRLLLRDVPEEYREWVDQYLKRLAAKAITPMPEYTERVVYNSKANCCGQLDRVYLMPDGDLVLGDVKTSKSLIYSYGAYSMQLAIYRDADYMLSEDGTTWEPMPQFNRDYALLANIPSNNPEGTELYPYELGPGRAGLELALAVRKHRNDVKKTVQSVRALPIPTREVVNAHANVYCLRTARDETEVRDNLAKMLETPTPYADMYRALAQTVIDQMTR</sequence>
<gene>
    <name evidence="2" type="ORF">ReqiPine5gene42</name>
</gene>
<dbReference type="Proteomes" id="UP000001504">
    <property type="component" value="Segment"/>
</dbReference>
<evidence type="ECO:0000313" key="3">
    <source>
        <dbReference type="Proteomes" id="UP000001504"/>
    </source>
</evidence>
<proteinExistence type="predicted"/>
<accession>D4P817</accession>
<dbReference type="RefSeq" id="YP_009016223.1">
    <property type="nucleotide sequence ID" value="NC_023722.1"/>
</dbReference>
<dbReference type="EMBL" id="GU580943">
    <property type="protein sequence ID" value="ADD81147.1"/>
    <property type="molecule type" value="Genomic_DNA"/>
</dbReference>
<keyword evidence="3" id="KW-1185">Reference proteome</keyword>
<reference evidence="2 3" key="1">
    <citation type="journal article" date="2011" name="Appl. Environ. Microbiol.">
        <title>Genomic and functional analyses of Rhodococcus equi phages ReqiPepy6, ReqiPoco6, ReqiPine5, and ReqiDocB7.</title>
        <authorList>
            <person name="Summer E.J."/>
            <person name="Liu M."/>
            <person name="Gill J.J."/>
            <person name="Grant M."/>
            <person name="Chan-Cortes T.N."/>
            <person name="Ferguson L."/>
            <person name="Janes C."/>
            <person name="Lange K."/>
            <person name="Bertoli M."/>
            <person name="Moore C."/>
            <person name="Orchard R.C."/>
            <person name="Cohen N."/>
            <person name="Young R."/>
        </authorList>
    </citation>
    <scope>NUCLEOTIDE SEQUENCE [LARGE SCALE GENOMIC DNA]</scope>
</reference>
<feature type="region of interest" description="Disordered" evidence="1">
    <location>
        <begin position="24"/>
        <end position="58"/>
    </location>
</feature>
<dbReference type="GeneID" id="18564153"/>
<evidence type="ECO:0000313" key="2">
    <source>
        <dbReference type="EMBL" id="ADD81147.1"/>
    </source>
</evidence>
<dbReference type="KEGG" id="vg:18564153"/>
<evidence type="ECO:0000256" key="1">
    <source>
        <dbReference type="SAM" id="MobiDB-lite"/>
    </source>
</evidence>
<protein>
    <submittedName>
        <fullName evidence="2">Gp42</fullName>
    </submittedName>
</protein>
<organism evidence="2 3">
    <name type="scientific">Rhodococcus phage ReqiPine5</name>
    <dbReference type="NCBI Taxonomy" id="691963"/>
    <lineage>
        <taxon>Viruses</taxon>
        <taxon>Duplodnaviria</taxon>
        <taxon>Heunggongvirae</taxon>
        <taxon>Uroviricota</taxon>
        <taxon>Caudoviricetes</taxon>
        <taxon>Caudoviricetes incertae sedis</taxon>
        <taxon>Reqipinevirus</taxon>
        <taxon>Reqipinevirus reqipine5</taxon>
    </lineage>
</organism>
<dbReference type="OrthoDB" id="2816at10239"/>
<name>D4P817_9CAUD</name>